<sequence>MQNINKNILLSVTGMSPAVVTETLYVLVVEKGIIPTDIRVITTLQGKNKLMKVLLGEEGGRKESQGALAEFIADYGEQYGFSHIHFDESCIDIIKDKEGNPLPDIRTPEENQLASDQIVGLMATLCAEPDNAIHVSIAGGRKTMGFFLGYALSLYGRKQDTLSHVLVSEEFENLDGFYYPKPYPYKIYNKKGIELDAQNGKVMLAEIPWVQLSMGIPLALKDNKLSYSQSIERIQELLAPPSITFLNNDAECAVKFGKRTVILTAREYAFLLSICLFKLSNKPYIYLDLESREESNPIIPVFDTIRNSFDTEPHQTNLIDLKGLLSDCRTGIRKKLEMAFGVDGKNEFLNHYLPKSINVKQNQSFYELSLANEAIDISQIEHYLKKKSLVI</sequence>
<dbReference type="EMBL" id="JBHLWA010000017">
    <property type="protein sequence ID" value="MFC0322779.1"/>
    <property type="molecule type" value="Genomic_DNA"/>
</dbReference>
<comment type="caution">
    <text evidence="2">The sequence shown here is derived from an EMBL/GenBank/DDBJ whole genome shotgun (WGS) entry which is preliminary data.</text>
</comment>
<evidence type="ECO:0000313" key="2">
    <source>
        <dbReference type="EMBL" id="MFC0322779.1"/>
    </source>
</evidence>
<dbReference type="InterPro" id="IPR019092">
    <property type="entry name" value="SSO2081-like_dom"/>
</dbReference>
<organism evidence="2 3">
    <name type="scientific">Gallibacterium melopsittaci</name>
    <dbReference type="NCBI Taxonomy" id="516063"/>
    <lineage>
        <taxon>Bacteria</taxon>
        <taxon>Pseudomonadati</taxon>
        <taxon>Pseudomonadota</taxon>
        <taxon>Gammaproteobacteria</taxon>
        <taxon>Pasteurellales</taxon>
        <taxon>Pasteurellaceae</taxon>
        <taxon>Gallibacterium</taxon>
    </lineage>
</organism>
<dbReference type="Proteomes" id="UP001589769">
    <property type="component" value="Unassembled WGS sequence"/>
</dbReference>
<reference evidence="2 3" key="1">
    <citation type="submission" date="2024-09" db="EMBL/GenBank/DDBJ databases">
        <authorList>
            <person name="Sun Q."/>
            <person name="Mori K."/>
        </authorList>
    </citation>
    <scope>NUCLEOTIDE SEQUENCE [LARGE SCALE GENOMIC DNA]</scope>
    <source>
        <strain evidence="2 3">CCM 7538</strain>
    </source>
</reference>
<dbReference type="CDD" id="cd09741">
    <property type="entry name" value="Csx1_III-U"/>
    <property type="match status" value="1"/>
</dbReference>
<evidence type="ECO:0000259" key="1">
    <source>
        <dbReference type="Pfam" id="PF09623"/>
    </source>
</evidence>
<protein>
    <submittedName>
        <fullName evidence="2">CRISPR-associated ring nuclease Csm6</fullName>
    </submittedName>
</protein>
<dbReference type="Pfam" id="PF09623">
    <property type="entry name" value="Cas_NE0113"/>
    <property type="match status" value="1"/>
</dbReference>
<name>A0ABV6HV73_9PAST</name>
<keyword evidence="3" id="KW-1185">Reference proteome</keyword>
<accession>A0ABV6HV73</accession>
<feature type="domain" description="CRISPR system ring nuclease SSO2081-like" evidence="1">
    <location>
        <begin position="16"/>
        <end position="235"/>
    </location>
</feature>
<dbReference type="NCBIfam" id="TIGR02584">
    <property type="entry name" value="cas_NE0113"/>
    <property type="match status" value="1"/>
</dbReference>
<gene>
    <name evidence="2" type="primary">csm6</name>
    <name evidence="2" type="ORF">ACFFHT_04275</name>
</gene>
<dbReference type="InterPro" id="IPR013413">
    <property type="entry name" value="CRISPR-assoc_prot_NE0113"/>
</dbReference>
<evidence type="ECO:0000313" key="3">
    <source>
        <dbReference type="Proteomes" id="UP001589769"/>
    </source>
</evidence>
<dbReference type="RefSeq" id="WP_382373788.1">
    <property type="nucleotide sequence ID" value="NZ_JBHLWA010000017.1"/>
</dbReference>
<proteinExistence type="predicted"/>